<dbReference type="Proteomes" id="UP000077266">
    <property type="component" value="Unassembled WGS sequence"/>
</dbReference>
<dbReference type="AlphaFoldDB" id="A0A165EZH6"/>
<keyword evidence="2" id="KW-0812">Transmembrane</keyword>
<dbReference type="InParanoid" id="A0A165EZH6"/>
<feature type="transmembrane region" description="Helical" evidence="2">
    <location>
        <begin position="250"/>
        <end position="271"/>
    </location>
</feature>
<dbReference type="Pfam" id="PF10104">
    <property type="entry name" value="Brr6_like_C_C"/>
    <property type="match status" value="1"/>
</dbReference>
<dbReference type="PANTHER" id="PTHR28136">
    <property type="entry name" value="NUCLEUS EXPORT PROTEIN BRR6"/>
    <property type="match status" value="1"/>
</dbReference>
<gene>
    <name evidence="4" type="ORF">EXIGLDRAFT_723067</name>
</gene>
<feature type="domain" description="Brl1/Brr6" evidence="3">
    <location>
        <begin position="244"/>
        <end position="378"/>
    </location>
</feature>
<dbReference type="GO" id="GO:0031965">
    <property type="term" value="C:nuclear membrane"/>
    <property type="evidence" value="ECO:0007669"/>
    <property type="project" value="InterPro"/>
</dbReference>
<evidence type="ECO:0000256" key="1">
    <source>
        <dbReference type="SAM" id="MobiDB-lite"/>
    </source>
</evidence>
<keyword evidence="2" id="KW-0472">Membrane</keyword>
<dbReference type="GO" id="GO:0055088">
    <property type="term" value="P:lipid homeostasis"/>
    <property type="evidence" value="ECO:0007669"/>
    <property type="project" value="InterPro"/>
</dbReference>
<name>A0A165EZH6_EXIGL</name>
<dbReference type="OrthoDB" id="5961at2759"/>
<feature type="compositionally biased region" description="Polar residues" evidence="1">
    <location>
        <begin position="64"/>
        <end position="74"/>
    </location>
</feature>
<organism evidence="4 5">
    <name type="scientific">Exidia glandulosa HHB12029</name>
    <dbReference type="NCBI Taxonomy" id="1314781"/>
    <lineage>
        <taxon>Eukaryota</taxon>
        <taxon>Fungi</taxon>
        <taxon>Dikarya</taxon>
        <taxon>Basidiomycota</taxon>
        <taxon>Agaricomycotina</taxon>
        <taxon>Agaricomycetes</taxon>
        <taxon>Auriculariales</taxon>
        <taxon>Exidiaceae</taxon>
        <taxon>Exidia</taxon>
    </lineage>
</organism>
<feature type="compositionally biased region" description="Low complexity" evidence="1">
    <location>
        <begin position="122"/>
        <end position="131"/>
    </location>
</feature>
<feature type="transmembrane region" description="Helical" evidence="2">
    <location>
        <begin position="356"/>
        <end position="377"/>
    </location>
</feature>
<dbReference type="InterPro" id="IPR040202">
    <property type="entry name" value="Brl1/Brr6"/>
</dbReference>
<reference evidence="4 5" key="1">
    <citation type="journal article" date="2016" name="Mol. Biol. Evol.">
        <title>Comparative Genomics of Early-Diverging Mushroom-Forming Fungi Provides Insights into the Origins of Lignocellulose Decay Capabilities.</title>
        <authorList>
            <person name="Nagy L.G."/>
            <person name="Riley R."/>
            <person name="Tritt A."/>
            <person name="Adam C."/>
            <person name="Daum C."/>
            <person name="Floudas D."/>
            <person name="Sun H."/>
            <person name="Yadav J.S."/>
            <person name="Pangilinan J."/>
            <person name="Larsson K.H."/>
            <person name="Matsuura K."/>
            <person name="Barry K."/>
            <person name="Labutti K."/>
            <person name="Kuo R."/>
            <person name="Ohm R.A."/>
            <person name="Bhattacharya S.S."/>
            <person name="Shirouzu T."/>
            <person name="Yoshinaga Y."/>
            <person name="Martin F.M."/>
            <person name="Grigoriev I.V."/>
            <person name="Hibbett D.S."/>
        </authorList>
    </citation>
    <scope>NUCLEOTIDE SEQUENCE [LARGE SCALE GENOMIC DNA]</scope>
    <source>
        <strain evidence="4 5">HHB12029</strain>
    </source>
</reference>
<feature type="region of interest" description="Disordered" evidence="1">
    <location>
        <begin position="36"/>
        <end position="216"/>
    </location>
</feature>
<dbReference type="GO" id="GO:0006998">
    <property type="term" value="P:nuclear envelope organization"/>
    <property type="evidence" value="ECO:0007669"/>
    <property type="project" value="InterPro"/>
</dbReference>
<dbReference type="InterPro" id="IPR018767">
    <property type="entry name" value="Brl1/Brr6_dom"/>
</dbReference>
<proteinExistence type="predicted"/>
<dbReference type="EMBL" id="KV426109">
    <property type="protein sequence ID" value="KZV88052.1"/>
    <property type="molecule type" value="Genomic_DNA"/>
</dbReference>
<evidence type="ECO:0000313" key="5">
    <source>
        <dbReference type="Proteomes" id="UP000077266"/>
    </source>
</evidence>
<sequence length="423" mass="47334">MNGRYEKRSREAPMDFEFTDRDRVNSVFAPDSPFRAALASPKKRGHAELDPSMPMPEPAPFATPQRSFVPNSNAPFLFHSPAPNTPFQNAWTPAPAFPVPSTASASDLADVSMTEASPARDVSSAPAPVQKSPKKKSSKAALQEELGDESDEDNGDEEDDERPISTGALRRAFRGRERERLLRASGSGSMSTPRRRRTRRRNDFDSDDEHEHEDQDVSLAKKLTVYFQPPGRQELAHADVPQVLVGYVQFFFNLAVVLVVLYLAVAFIVTVQRDVEQRVSEYSLELLAEISTCRQQWDANHCASPTHRAPILTAQCAEWEACMARDPTFVGRAKVAAEMMGEVVNGFVEPISWKTLIFTLTSTSFFIVLINVLLSLYRARHAEALALAQHHPYSHGPYPPPPLRRYVAPEPEPALDEKRRRIE</sequence>
<feature type="compositionally biased region" description="Acidic residues" evidence="1">
    <location>
        <begin position="145"/>
        <end position="161"/>
    </location>
</feature>
<evidence type="ECO:0000313" key="4">
    <source>
        <dbReference type="EMBL" id="KZV88052.1"/>
    </source>
</evidence>
<dbReference type="SMART" id="SM01042">
    <property type="entry name" value="Brr6_like_C_C"/>
    <property type="match status" value="1"/>
</dbReference>
<feature type="compositionally biased region" description="Acidic residues" evidence="1">
    <location>
        <begin position="205"/>
        <end position="216"/>
    </location>
</feature>
<accession>A0A165EZH6</accession>
<keyword evidence="2" id="KW-1133">Transmembrane helix</keyword>
<keyword evidence="5" id="KW-1185">Reference proteome</keyword>
<dbReference type="PANTHER" id="PTHR28136:SF1">
    <property type="entry name" value="NUCLEUS EXPORT PROTEIN BRL1"/>
    <property type="match status" value="1"/>
</dbReference>
<evidence type="ECO:0000256" key="2">
    <source>
        <dbReference type="SAM" id="Phobius"/>
    </source>
</evidence>
<protein>
    <recommendedName>
        <fullName evidence="3">Brl1/Brr6 domain-containing protein</fullName>
    </recommendedName>
</protein>
<evidence type="ECO:0000259" key="3">
    <source>
        <dbReference type="SMART" id="SM01042"/>
    </source>
</evidence>